<name>A0A3Q8SAS3_9BACL</name>
<evidence type="ECO:0000259" key="2">
    <source>
        <dbReference type="Pfam" id="PF25888"/>
    </source>
</evidence>
<sequence length="508" mass="58239">MRMNNMLHFTENHRYCVYRDFGLSAVDGRMLSLIYQPMVGAFAIGFYRLLAERVSIEQVGYSSIEQQRELFLTLGVEPSEKGRKYLIEQASKLEAVGLLQTSRLYIPENDDYIYEYELQAPLSPADFFRTQHLTLLLRDKIGKFAVLSLRERLFCEEPAEWTGFKYNRENISVPFYDIFELNTHAIDYELEQAIAESSVVRQPGVMQGSEEEAINYADIIVRFPRESANRSYVEALRFDVEGMGIVNYVARKYELSVQDLCRLLDEDGVFGSDGSLLLESLQHKANLHFRQGKRRKDEREVAYAKVVALRSTESGVEEGLPEEVAVQMEYYVDVPPQFLSKCDIHQYNMMLRNEPYTRLLKTFFPGAVPDNLLDIFEKIDLNYKLPGEVINVLIHYLMELLTSGGEQRINRNFVDAIAANMLLKRIDTYEKAVQYIRNQTKIRKEKNNSGASKPSAGRSRTYGRAGVAKPDIPIVQSSANEGEVSEEEFAELLKMAEQMQASKNKGSM</sequence>
<reference evidence="3 4" key="1">
    <citation type="submission" date="2018-11" db="EMBL/GenBank/DDBJ databases">
        <title>Genome sequencing of Paenibacillus lentus DSM25539(T).</title>
        <authorList>
            <person name="Kook J.-K."/>
            <person name="Park S.-N."/>
            <person name="Lim Y.K."/>
        </authorList>
    </citation>
    <scope>NUCLEOTIDE SEQUENCE [LARGE SCALE GENOMIC DNA]</scope>
    <source>
        <strain evidence="3 4">DSM 25539</strain>
    </source>
</reference>
<evidence type="ECO:0000256" key="1">
    <source>
        <dbReference type="SAM" id="MobiDB-lite"/>
    </source>
</evidence>
<dbReference type="AlphaFoldDB" id="A0A3Q8SAS3"/>
<keyword evidence="3" id="KW-0067">ATP-binding</keyword>
<keyword evidence="3" id="KW-0347">Helicase</keyword>
<organism evidence="3 4">
    <name type="scientific">Paenibacillus lentus</name>
    <dbReference type="NCBI Taxonomy" id="1338368"/>
    <lineage>
        <taxon>Bacteria</taxon>
        <taxon>Bacillati</taxon>
        <taxon>Bacillota</taxon>
        <taxon>Bacilli</taxon>
        <taxon>Bacillales</taxon>
        <taxon>Paenibacillaceae</taxon>
        <taxon>Paenibacillus</taxon>
    </lineage>
</organism>
<accession>A0A3Q8SAS3</accession>
<dbReference type="InterPro" id="IPR058660">
    <property type="entry name" value="WHD_DnaB"/>
</dbReference>
<dbReference type="Proteomes" id="UP000273145">
    <property type="component" value="Chromosome"/>
</dbReference>
<keyword evidence="3" id="KW-0547">Nucleotide-binding</keyword>
<keyword evidence="4" id="KW-1185">Reference proteome</keyword>
<keyword evidence="3" id="KW-0378">Hydrolase</keyword>
<dbReference type="GO" id="GO:0004386">
    <property type="term" value="F:helicase activity"/>
    <property type="evidence" value="ECO:0007669"/>
    <property type="project" value="UniProtKB-KW"/>
</dbReference>
<proteinExistence type="predicted"/>
<feature type="domain" description="Replicative helicase loading/DNA remodeling protein DnaB N-terminal winged helix" evidence="2">
    <location>
        <begin position="25"/>
        <end position="184"/>
    </location>
</feature>
<dbReference type="RefSeq" id="WP_125082345.1">
    <property type="nucleotide sequence ID" value="NZ_CP034248.1"/>
</dbReference>
<gene>
    <name evidence="3" type="ORF">EIM92_08890</name>
</gene>
<dbReference type="Pfam" id="PF25888">
    <property type="entry name" value="WHD_DnaB"/>
    <property type="match status" value="1"/>
</dbReference>
<evidence type="ECO:0000313" key="3">
    <source>
        <dbReference type="EMBL" id="AZK46281.1"/>
    </source>
</evidence>
<protein>
    <submittedName>
        <fullName evidence="3">Helicase DnaB</fullName>
    </submittedName>
</protein>
<dbReference type="KEGG" id="plen:EIM92_08890"/>
<evidence type="ECO:0000313" key="4">
    <source>
        <dbReference type="Proteomes" id="UP000273145"/>
    </source>
</evidence>
<feature type="region of interest" description="Disordered" evidence="1">
    <location>
        <begin position="440"/>
        <end position="483"/>
    </location>
</feature>
<dbReference type="EMBL" id="CP034248">
    <property type="protein sequence ID" value="AZK46281.1"/>
    <property type="molecule type" value="Genomic_DNA"/>
</dbReference>
<dbReference type="OrthoDB" id="2082007at2"/>